<gene>
    <name evidence="2" type="ORF">Mal15_44130</name>
</gene>
<keyword evidence="2" id="KW-0808">Transferase</keyword>
<dbReference type="Proteomes" id="UP000321353">
    <property type="component" value="Chromosome"/>
</dbReference>
<dbReference type="EMBL" id="CP036264">
    <property type="protein sequence ID" value="QEG00343.1"/>
    <property type="molecule type" value="Genomic_DNA"/>
</dbReference>
<keyword evidence="3" id="KW-1185">Reference proteome</keyword>
<organism evidence="2 3">
    <name type="scientific">Stieleria maiorica</name>
    <dbReference type="NCBI Taxonomy" id="2795974"/>
    <lineage>
        <taxon>Bacteria</taxon>
        <taxon>Pseudomonadati</taxon>
        <taxon>Planctomycetota</taxon>
        <taxon>Planctomycetia</taxon>
        <taxon>Pirellulales</taxon>
        <taxon>Pirellulaceae</taxon>
        <taxon>Stieleria</taxon>
    </lineage>
</organism>
<proteinExistence type="predicted"/>
<sequence length="429" mass="47833">MMLFKNAGIPDRRQILAMLAAGTAGRLVSGRETASPKHILLRSSWQTVNIGDIAHTPGVLQILETHLPDVNVTLWPSKVDNGVEELLRTRFPKLRIAKGTDELKVAFDECDFLLHGSGASLVAQRDVVRWAEQTGKPYGIYGITLPPKKSSSTKATSAEAMAETIRVLSGASFVFFRDSHSLALAKDKGCTAPIMQFGPDGAFGCDLRDDEKANAFLEKHGLEPDKFLCCIPRLRYTSYWLIKDRPFDPVKHARNEEMKEHDHAQLRAAIIEIARTTDLKVLLCPEDQTQMRVGKEVILDRLPDDVRDRVVWRPNYWLTGEAISVYVRSAGLFGNEMHSPIMCIGHGVPAIVCRWAEQTSKGYMWDDIGLGDWLFNLDDPADVPRIAPAILEMARHPADAKQKAIAAQGRVVQFQTQTMSTLREVLARV</sequence>
<dbReference type="KEGG" id="smam:Mal15_44130"/>
<dbReference type="GO" id="GO:0016740">
    <property type="term" value="F:transferase activity"/>
    <property type="evidence" value="ECO:0007669"/>
    <property type="project" value="UniProtKB-KW"/>
</dbReference>
<name>A0A5B9MGE6_9BACT</name>
<dbReference type="InterPro" id="IPR007345">
    <property type="entry name" value="Polysacch_pyruvyl_Trfase"/>
</dbReference>
<reference evidence="2 3" key="1">
    <citation type="submission" date="2019-02" db="EMBL/GenBank/DDBJ databases">
        <title>Planctomycetal bacteria perform biofilm scaping via a novel small molecule.</title>
        <authorList>
            <person name="Jeske O."/>
            <person name="Boedeker C."/>
            <person name="Wiegand S."/>
            <person name="Breitling P."/>
            <person name="Kallscheuer N."/>
            <person name="Jogler M."/>
            <person name="Rohde M."/>
            <person name="Petersen J."/>
            <person name="Medema M.H."/>
            <person name="Surup F."/>
            <person name="Jogler C."/>
        </authorList>
    </citation>
    <scope>NUCLEOTIDE SEQUENCE [LARGE SCALE GENOMIC DNA]</scope>
    <source>
        <strain evidence="2 3">Mal15</strain>
    </source>
</reference>
<protein>
    <submittedName>
        <fullName evidence="2">Polysaccharide pyruvyl transferase</fullName>
    </submittedName>
</protein>
<dbReference type="AlphaFoldDB" id="A0A5B9MGE6"/>
<accession>A0A5B9MGE6</accession>
<dbReference type="RefSeq" id="WP_147869600.1">
    <property type="nucleotide sequence ID" value="NZ_CP036264.1"/>
</dbReference>
<evidence type="ECO:0000259" key="1">
    <source>
        <dbReference type="Pfam" id="PF04230"/>
    </source>
</evidence>
<dbReference type="Pfam" id="PF04230">
    <property type="entry name" value="PS_pyruv_trans"/>
    <property type="match status" value="1"/>
</dbReference>
<evidence type="ECO:0000313" key="2">
    <source>
        <dbReference type="EMBL" id="QEG00343.1"/>
    </source>
</evidence>
<evidence type="ECO:0000313" key="3">
    <source>
        <dbReference type="Proteomes" id="UP000321353"/>
    </source>
</evidence>
<feature type="domain" description="Polysaccharide pyruvyl transferase" evidence="1">
    <location>
        <begin position="49"/>
        <end position="355"/>
    </location>
</feature>